<comment type="caution">
    <text evidence="1">The sequence shown here is derived from an EMBL/GenBank/DDBJ whole genome shotgun (WGS) entry which is preliminary data.</text>
</comment>
<gene>
    <name evidence="1" type="ORF">HYQ45_001058</name>
</gene>
<evidence type="ECO:0000313" key="2">
    <source>
        <dbReference type="Proteomes" id="UP000689129"/>
    </source>
</evidence>
<proteinExistence type="predicted"/>
<reference evidence="1" key="1">
    <citation type="journal article" date="2021" name="Mol. Plant Pathol.">
        <title>A 20-kb lineage-specific genomic region tames virulence in pathogenic amphidiploid Verticillium longisporum.</title>
        <authorList>
            <person name="Harting R."/>
            <person name="Starke J."/>
            <person name="Kusch H."/>
            <person name="Poggeler S."/>
            <person name="Maurus I."/>
            <person name="Schluter R."/>
            <person name="Landesfeind M."/>
            <person name="Bulla I."/>
            <person name="Nowrousian M."/>
            <person name="de Jonge R."/>
            <person name="Stahlhut G."/>
            <person name="Hoff K.J."/>
            <person name="Asshauer K.P."/>
            <person name="Thurmer A."/>
            <person name="Stanke M."/>
            <person name="Daniel R."/>
            <person name="Morgenstern B."/>
            <person name="Thomma B.P.H.J."/>
            <person name="Kronstad J.W."/>
            <person name="Braus-Stromeyer S.A."/>
            <person name="Braus G.H."/>
        </authorList>
    </citation>
    <scope>NUCLEOTIDE SEQUENCE</scope>
    <source>
        <strain evidence="1">Vl32</strain>
    </source>
</reference>
<protein>
    <submittedName>
        <fullName evidence="1">Uncharacterized protein</fullName>
    </submittedName>
</protein>
<dbReference type="AlphaFoldDB" id="A0A8I3AWZ9"/>
<accession>A0A8I3AWZ9</accession>
<organism evidence="1 2">
    <name type="scientific">Verticillium longisporum</name>
    <name type="common">Verticillium dahliae var. longisporum</name>
    <dbReference type="NCBI Taxonomy" id="100787"/>
    <lineage>
        <taxon>Eukaryota</taxon>
        <taxon>Fungi</taxon>
        <taxon>Dikarya</taxon>
        <taxon>Ascomycota</taxon>
        <taxon>Pezizomycotina</taxon>
        <taxon>Sordariomycetes</taxon>
        <taxon>Hypocreomycetidae</taxon>
        <taxon>Glomerellales</taxon>
        <taxon>Plectosphaerellaceae</taxon>
        <taxon>Verticillium</taxon>
    </lineage>
</organism>
<name>A0A8I3AWZ9_VERLO</name>
<dbReference type="EMBL" id="JAEMWZ010000015">
    <property type="protein sequence ID" value="KAG7142691.1"/>
    <property type="molecule type" value="Genomic_DNA"/>
</dbReference>
<dbReference type="Proteomes" id="UP000689129">
    <property type="component" value="Unassembled WGS sequence"/>
</dbReference>
<evidence type="ECO:0000313" key="1">
    <source>
        <dbReference type="EMBL" id="KAG7142691.1"/>
    </source>
</evidence>
<sequence length="70" mass="7704">MHRHQPGQTFGIKADKQLGLKPCGHGAGPAAPHLYNCNCLRVANLWLPVNRMIEIVLRCLRLGFLLSGSN</sequence>